<protein>
    <submittedName>
        <fullName evidence="1">Uncharacterized protein</fullName>
    </submittedName>
</protein>
<evidence type="ECO:0000313" key="1">
    <source>
        <dbReference type="EMBL" id="GER82206.1"/>
    </source>
</evidence>
<dbReference type="EMBL" id="BKZV01000001">
    <property type="protein sequence ID" value="GER82206.1"/>
    <property type="molecule type" value="Genomic_DNA"/>
</dbReference>
<keyword evidence="2" id="KW-1185">Reference proteome</keyword>
<comment type="caution">
    <text evidence="1">The sequence shown here is derived from an EMBL/GenBank/DDBJ whole genome shotgun (WGS) entry which is preliminary data.</text>
</comment>
<dbReference type="AlphaFoldDB" id="A0A5J4K7V5"/>
<sequence length="131" mass="14252">MQYVIESDGTRQNYEWGLDRVSLGNEGSGTEGRCISISYFQDKTSHGVRSAAPRQIVYGDASSAAGTIDFYYRAPFSSAPSVISYGTNYNCSQAPPLNTTLRCDDPLDHANGLVAPLVCLANSRWTAWACQ</sequence>
<dbReference type="Proteomes" id="UP000334820">
    <property type="component" value="Unassembled WGS sequence"/>
</dbReference>
<dbReference type="RefSeq" id="WP_151727122.1">
    <property type="nucleotide sequence ID" value="NZ_BKZV01000001.1"/>
</dbReference>
<reference evidence="1 2" key="1">
    <citation type="journal article" date="2019" name="Int. J. Syst. Evol. Microbiol.">
        <title>Thermogemmatispora aurantia sp. nov. and Thermogemmatispora argillosa sp. nov., within the class Ktedonobacteria, and emended description of the genus Thermogemmatispora.</title>
        <authorList>
            <person name="Zheng Y."/>
            <person name="Wang C.M."/>
            <person name="Sakai Y."/>
            <person name="Abe K."/>
            <person name="Yokota A."/>
            <person name="Yabe S."/>
        </authorList>
    </citation>
    <scope>NUCLEOTIDE SEQUENCE [LARGE SCALE GENOMIC DNA]</scope>
    <source>
        <strain evidence="1 2">A1-2</strain>
    </source>
</reference>
<evidence type="ECO:0000313" key="2">
    <source>
        <dbReference type="Proteomes" id="UP000334820"/>
    </source>
</evidence>
<organism evidence="1 2">
    <name type="scientific">Thermogemmatispora aurantia</name>
    <dbReference type="NCBI Taxonomy" id="2045279"/>
    <lineage>
        <taxon>Bacteria</taxon>
        <taxon>Bacillati</taxon>
        <taxon>Chloroflexota</taxon>
        <taxon>Ktedonobacteria</taxon>
        <taxon>Thermogemmatisporales</taxon>
        <taxon>Thermogemmatisporaceae</taxon>
        <taxon>Thermogemmatispora</taxon>
    </lineage>
</organism>
<accession>A0A5J4K7V5</accession>
<name>A0A5J4K7V5_9CHLR</name>
<proteinExistence type="predicted"/>
<gene>
    <name evidence="1" type="ORF">KTAU_08440</name>
</gene>